<dbReference type="Proteomes" id="UP000292052">
    <property type="component" value="Unassembled WGS sequence"/>
</dbReference>
<proteinExistence type="predicted"/>
<feature type="signal peptide" evidence="1">
    <location>
        <begin position="1"/>
        <end position="19"/>
    </location>
</feature>
<protein>
    <submittedName>
        <fullName evidence="2">Uncharacterized protein</fullName>
    </submittedName>
</protein>
<feature type="chain" id="PRO_5019730096" evidence="1">
    <location>
        <begin position="20"/>
        <end position="140"/>
    </location>
</feature>
<keyword evidence="1" id="KW-0732">Signal</keyword>
<dbReference type="OrthoDB" id="10466628at2759"/>
<reference evidence="2 3" key="1">
    <citation type="submission" date="2017-03" db="EMBL/GenBank/DDBJ databases">
        <title>Genome of the blue death feigning beetle - Asbolus verrucosus.</title>
        <authorList>
            <person name="Rider S.D."/>
        </authorList>
    </citation>
    <scope>NUCLEOTIDE SEQUENCE [LARGE SCALE GENOMIC DNA]</scope>
    <source>
        <strain evidence="2">Butters</strain>
        <tissue evidence="2">Head and leg muscle</tissue>
    </source>
</reference>
<keyword evidence="3" id="KW-1185">Reference proteome</keyword>
<evidence type="ECO:0000313" key="3">
    <source>
        <dbReference type="Proteomes" id="UP000292052"/>
    </source>
</evidence>
<evidence type="ECO:0000256" key="1">
    <source>
        <dbReference type="SAM" id="SignalP"/>
    </source>
</evidence>
<accession>A0A482W6X8</accession>
<name>A0A482W6X8_ASBVE</name>
<dbReference type="EMBL" id="QDEB01022511">
    <property type="protein sequence ID" value="RZC40856.1"/>
    <property type="molecule type" value="Genomic_DNA"/>
</dbReference>
<comment type="caution">
    <text evidence="2">The sequence shown here is derived from an EMBL/GenBank/DDBJ whole genome shotgun (WGS) entry which is preliminary data.</text>
</comment>
<dbReference type="AlphaFoldDB" id="A0A482W6X8"/>
<sequence length="140" mass="15125">MLLAVVLIFEIVLCKLVSVEKLGVVVPRVTFSPAEVACIAGELDLDTLPPKTDGEARLKLETDGEFLGPDELTDVVDGEFRTPGELIVTDGELLIITDWVDGEARMAGELTRLGRQCLTESEPDCESLLLLGEPGEETIT</sequence>
<gene>
    <name evidence="2" type="ORF">BDFB_000355</name>
</gene>
<evidence type="ECO:0000313" key="2">
    <source>
        <dbReference type="EMBL" id="RZC40856.1"/>
    </source>
</evidence>
<organism evidence="2 3">
    <name type="scientific">Asbolus verrucosus</name>
    <name type="common">Desert ironclad beetle</name>
    <dbReference type="NCBI Taxonomy" id="1661398"/>
    <lineage>
        <taxon>Eukaryota</taxon>
        <taxon>Metazoa</taxon>
        <taxon>Ecdysozoa</taxon>
        <taxon>Arthropoda</taxon>
        <taxon>Hexapoda</taxon>
        <taxon>Insecta</taxon>
        <taxon>Pterygota</taxon>
        <taxon>Neoptera</taxon>
        <taxon>Endopterygota</taxon>
        <taxon>Coleoptera</taxon>
        <taxon>Polyphaga</taxon>
        <taxon>Cucujiformia</taxon>
        <taxon>Tenebrionidae</taxon>
        <taxon>Pimeliinae</taxon>
        <taxon>Asbolus</taxon>
    </lineage>
</organism>